<dbReference type="Pfam" id="PF09631">
    <property type="entry name" value="Sen15"/>
    <property type="match status" value="1"/>
</dbReference>
<dbReference type="Gene3D" id="3.40.1350.10">
    <property type="match status" value="1"/>
</dbReference>
<keyword evidence="2" id="KW-0819">tRNA processing</keyword>
<comment type="caution">
    <text evidence="4">The sequence shown here is derived from an EMBL/GenBank/DDBJ whole genome shotgun (WGS) entry which is preliminary data.</text>
</comment>
<comment type="similarity">
    <text evidence="1">Belongs to the SEN15 family.</text>
</comment>
<organism evidence="4 5">
    <name type="scientific">Zalerion maritima</name>
    <dbReference type="NCBI Taxonomy" id="339359"/>
    <lineage>
        <taxon>Eukaryota</taxon>
        <taxon>Fungi</taxon>
        <taxon>Dikarya</taxon>
        <taxon>Ascomycota</taxon>
        <taxon>Pezizomycotina</taxon>
        <taxon>Sordariomycetes</taxon>
        <taxon>Lulworthiomycetidae</taxon>
        <taxon>Lulworthiales</taxon>
        <taxon>Lulworthiaceae</taxon>
        <taxon>Zalerion</taxon>
    </lineage>
</organism>
<dbReference type="GO" id="GO:0000379">
    <property type="term" value="P:tRNA-type intron splice site recognition and cleavage"/>
    <property type="evidence" value="ECO:0007669"/>
    <property type="project" value="InterPro"/>
</dbReference>
<evidence type="ECO:0000259" key="3">
    <source>
        <dbReference type="Pfam" id="PF09631"/>
    </source>
</evidence>
<name>A0AAD5S2X5_9PEZI</name>
<dbReference type="InterPro" id="IPR042777">
    <property type="entry name" value="Sen15_fungi"/>
</dbReference>
<dbReference type="GO" id="GO:0003676">
    <property type="term" value="F:nucleic acid binding"/>
    <property type="evidence" value="ECO:0007669"/>
    <property type="project" value="InterPro"/>
</dbReference>
<dbReference type="GO" id="GO:0000214">
    <property type="term" value="C:tRNA-intron endonuclease complex"/>
    <property type="evidence" value="ECO:0007669"/>
    <property type="project" value="InterPro"/>
</dbReference>
<evidence type="ECO:0000256" key="1">
    <source>
        <dbReference type="ARBA" id="ARBA00006091"/>
    </source>
</evidence>
<sequence length="147" mass="16502">MNMGTRTDSRFMHLADIVKVNLELEQDWTGLAVHKSSPRGDGDCDGQKLLRPLLSGLPPKRLYIHPDDQIDMIKNLTGPGESETEWVLPLHQSENPTTISMLASLFDSLPNPPVPSRRKRIILASVHNDSTVVYYIVHDGLVKPRQN</sequence>
<dbReference type="InterPro" id="IPR036167">
    <property type="entry name" value="tRNA_intron_Endo_cat-like_sf"/>
</dbReference>
<feature type="domain" description="tRNA-splicing endonuclease subunit Sen15" evidence="3">
    <location>
        <begin position="18"/>
        <end position="147"/>
    </location>
</feature>
<dbReference type="SUPFAM" id="SSF53032">
    <property type="entry name" value="tRNA-intron endonuclease catalytic domain-like"/>
    <property type="match status" value="1"/>
</dbReference>
<reference evidence="4" key="1">
    <citation type="submission" date="2022-07" db="EMBL/GenBank/DDBJ databases">
        <title>Draft genome sequence of Zalerion maritima ATCC 34329, a (micro)plastics degrading marine fungus.</title>
        <authorList>
            <person name="Paco A."/>
            <person name="Goncalves M.F.M."/>
            <person name="Rocha-Santos T.A.P."/>
            <person name="Alves A."/>
        </authorList>
    </citation>
    <scope>NUCLEOTIDE SEQUENCE</scope>
    <source>
        <strain evidence="4">ATCC 34329</strain>
    </source>
</reference>
<protein>
    <recommendedName>
        <fullName evidence="3">tRNA-splicing endonuclease subunit Sen15 domain-containing protein</fullName>
    </recommendedName>
</protein>
<keyword evidence="5" id="KW-1185">Reference proteome</keyword>
<dbReference type="PANTHER" id="PTHR28518:SF1">
    <property type="entry name" value="TRNA-SPLICING ENDONUCLEASE SUBUNIT SEN15"/>
    <property type="match status" value="1"/>
</dbReference>
<dbReference type="Proteomes" id="UP001201980">
    <property type="component" value="Unassembled WGS sequence"/>
</dbReference>
<accession>A0AAD5S2X5</accession>
<evidence type="ECO:0000313" key="4">
    <source>
        <dbReference type="EMBL" id="KAJ2904626.1"/>
    </source>
</evidence>
<dbReference type="EMBL" id="JAKWBI020000049">
    <property type="protein sequence ID" value="KAJ2904626.1"/>
    <property type="molecule type" value="Genomic_DNA"/>
</dbReference>
<dbReference type="GO" id="GO:0000213">
    <property type="term" value="F:tRNA-intron lyase activity"/>
    <property type="evidence" value="ECO:0007669"/>
    <property type="project" value="TreeGrafter"/>
</dbReference>
<dbReference type="PANTHER" id="PTHR28518">
    <property type="entry name" value="TRNA-SPLICING ENDONUCLEASE SUBUNIT SEN15"/>
    <property type="match status" value="1"/>
</dbReference>
<proteinExistence type="inferred from homology"/>
<evidence type="ECO:0000256" key="2">
    <source>
        <dbReference type="ARBA" id="ARBA00022694"/>
    </source>
</evidence>
<evidence type="ECO:0000313" key="5">
    <source>
        <dbReference type="Proteomes" id="UP001201980"/>
    </source>
</evidence>
<gene>
    <name evidence="4" type="ORF">MKZ38_007605</name>
</gene>
<dbReference type="InterPro" id="IPR018593">
    <property type="entry name" value="tRNA-endonuc_su_Sen15"/>
</dbReference>
<dbReference type="AlphaFoldDB" id="A0AAD5S2X5"/>
<dbReference type="InterPro" id="IPR011856">
    <property type="entry name" value="tRNA_endonuc-like_dom_sf"/>
</dbReference>